<dbReference type="InterPro" id="IPR011944">
    <property type="entry name" value="Steroid_delta5-4_isomerase"/>
</dbReference>
<name>A0A842HIC0_9BURK</name>
<feature type="chain" id="PRO_5032936325" evidence="1">
    <location>
        <begin position="25"/>
        <end position="158"/>
    </location>
</feature>
<feature type="domain" description="DUF4440" evidence="2">
    <location>
        <begin position="33"/>
        <end position="145"/>
    </location>
</feature>
<protein>
    <submittedName>
        <fullName evidence="3">SgcJ/EcaC family oxidoreductase</fullName>
    </submittedName>
</protein>
<accession>A0A842HIC0</accession>
<dbReference type="InterPro" id="IPR027843">
    <property type="entry name" value="DUF4440"/>
</dbReference>
<reference evidence="3 4" key="1">
    <citation type="submission" date="2020-08" db="EMBL/GenBank/DDBJ databases">
        <title>Paraeoetvoesia sp. YC-7-48 draft genome sequence.</title>
        <authorList>
            <person name="Yao L."/>
        </authorList>
    </citation>
    <scope>NUCLEOTIDE SEQUENCE [LARGE SCALE GENOMIC DNA]</scope>
    <source>
        <strain evidence="4">YC-7-48</strain>
    </source>
</reference>
<proteinExistence type="predicted"/>
<dbReference type="RefSeq" id="WP_185778223.1">
    <property type="nucleotide sequence ID" value="NZ_JACJUU010000001.1"/>
</dbReference>
<evidence type="ECO:0000313" key="4">
    <source>
        <dbReference type="Proteomes" id="UP000545386"/>
    </source>
</evidence>
<dbReference type="SUPFAM" id="SSF54427">
    <property type="entry name" value="NTF2-like"/>
    <property type="match status" value="1"/>
</dbReference>
<organism evidence="3 4">
    <name type="scientific">Pusillimonas minor</name>
    <dbReference type="NCBI Taxonomy" id="2697024"/>
    <lineage>
        <taxon>Bacteria</taxon>
        <taxon>Pseudomonadati</taxon>
        <taxon>Pseudomonadota</taxon>
        <taxon>Betaproteobacteria</taxon>
        <taxon>Burkholderiales</taxon>
        <taxon>Alcaligenaceae</taxon>
        <taxon>Pusillimonas</taxon>
    </lineage>
</organism>
<feature type="signal peptide" evidence="1">
    <location>
        <begin position="1"/>
        <end position="24"/>
    </location>
</feature>
<evidence type="ECO:0000259" key="2">
    <source>
        <dbReference type="Pfam" id="PF14534"/>
    </source>
</evidence>
<dbReference type="Gene3D" id="3.10.450.50">
    <property type="match status" value="1"/>
</dbReference>
<dbReference type="Proteomes" id="UP000545386">
    <property type="component" value="Unassembled WGS sequence"/>
</dbReference>
<evidence type="ECO:0000313" key="3">
    <source>
        <dbReference type="EMBL" id="MBC2768369.1"/>
    </source>
</evidence>
<dbReference type="Pfam" id="PF14534">
    <property type="entry name" value="DUF4440"/>
    <property type="match status" value="1"/>
</dbReference>
<keyword evidence="4" id="KW-1185">Reference proteome</keyword>
<comment type="caution">
    <text evidence="3">The sequence shown here is derived from an EMBL/GenBank/DDBJ whole genome shotgun (WGS) entry which is preliminary data.</text>
</comment>
<dbReference type="AlphaFoldDB" id="A0A842HIC0"/>
<gene>
    <name evidence="3" type="ORF">GTU67_00380</name>
</gene>
<dbReference type="NCBIfam" id="TIGR02246">
    <property type="entry name" value="SgcJ/EcaC family oxidoreductase"/>
    <property type="match status" value="1"/>
</dbReference>
<dbReference type="InterPro" id="IPR032710">
    <property type="entry name" value="NTF2-like_dom_sf"/>
</dbReference>
<dbReference type="EMBL" id="JACJUU010000001">
    <property type="protein sequence ID" value="MBC2768369.1"/>
    <property type="molecule type" value="Genomic_DNA"/>
</dbReference>
<sequence length="158" mass="16790">MLNTRRITASVLLSLALIPTFSNASASSVENTILQTLSRYESALNAGDIATIVDLYMPDGVQMAPDAPAAVGAPAVRAAYNGTFKAVAFNLDFEVDEVKVLSENTALLRTHSAGTVKVNGTDQPAAPAAFKELFVLQKQADGQWKFSHYGFSSSPLKP</sequence>
<evidence type="ECO:0000256" key="1">
    <source>
        <dbReference type="SAM" id="SignalP"/>
    </source>
</evidence>
<keyword evidence="1" id="KW-0732">Signal</keyword>